<dbReference type="GeneID" id="30147914"/>
<protein>
    <submittedName>
        <fullName evidence="1">Uncharacterized protein</fullName>
    </submittedName>
</protein>
<name>A0A1E3QHP2_9ASCO</name>
<sequence length="255" mass="29310">MDLPYTFSGWHPSSWSIELFYLKSSACGKYSQTHINQLVKDYLSCLLHYKSALSSSSPDVSRMFLQRDVLLRSPDWYLSGILNTGDRFILSNNETLVSIVSALNYFKTVFQPSGDVRDSVFIDKLNTESYWPRDEEVCNLTRHFPQLSSVLPIDNILDKIDTMLETFETDVEKFCRSMGWVLMFGHDFKHPPYRLQLNAVDENLSRKQFEAEAALGGTISPLDGGSKFKPSRKRPVSDTDFDEYPYTKRLQLCPV</sequence>
<evidence type="ECO:0000313" key="2">
    <source>
        <dbReference type="Proteomes" id="UP000094336"/>
    </source>
</evidence>
<gene>
    <name evidence="1" type="ORF">BABINDRAFT_163716</name>
</gene>
<dbReference type="AlphaFoldDB" id="A0A1E3QHP2"/>
<organism evidence="1 2">
    <name type="scientific">Babjeviella inositovora NRRL Y-12698</name>
    <dbReference type="NCBI Taxonomy" id="984486"/>
    <lineage>
        <taxon>Eukaryota</taxon>
        <taxon>Fungi</taxon>
        <taxon>Dikarya</taxon>
        <taxon>Ascomycota</taxon>
        <taxon>Saccharomycotina</taxon>
        <taxon>Pichiomycetes</taxon>
        <taxon>Serinales incertae sedis</taxon>
        <taxon>Babjeviella</taxon>
    </lineage>
</organism>
<keyword evidence="2" id="KW-1185">Reference proteome</keyword>
<dbReference type="EMBL" id="KV454442">
    <property type="protein sequence ID" value="ODQ77211.1"/>
    <property type="molecule type" value="Genomic_DNA"/>
</dbReference>
<dbReference type="Proteomes" id="UP000094336">
    <property type="component" value="Unassembled WGS sequence"/>
</dbReference>
<proteinExistence type="predicted"/>
<accession>A0A1E3QHP2</accession>
<reference evidence="2" key="1">
    <citation type="submission" date="2016-05" db="EMBL/GenBank/DDBJ databases">
        <title>Comparative genomics of biotechnologically important yeasts.</title>
        <authorList>
            <consortium name="DOE Joint Genome Institute"/>
            <person name="Riley R."/>
            <person name="Haridas S."/>
            <person name="Wolfe K.H."/>
            <person name="Lopes M.R."/>
            <person name="Hittinger C.T."/>
            <person name="Goker M."/>
            <person name="Salamov A."/>
            <person name="Wisecaver J."/>
            <person name="Long T.M."/>
            <person name="Aerts A.L."/>
            <person name="Barry K."/>
            <person name="Choi C."/>
            <person name="Clum A."/>
            <person name="Coughlan A.Y."/>
            <person name="Deshpande S."/>
            <person name="Douglass A.P."/>
            <person name="Hanson S.J."/>
            <person name="Klenk H.-P."/>
            <person name="Labutti K."/>
            <person name="Lapidus A."/>
            <person name="Lindquist E."/>
            <person name="Lipzen A."/>
            <person name="Meier-Kolthoff J.P."/>
            <person name="Ohm R.A."/>
            <person name="Otillar R.P."/>
            <person name="Pangilinan J."/>
            <person name="Peng Y."/>
            <person name="Rokas A."/>
            <person name="Rosa C.A."/>
            <person name="Scheuner C."/>
            <person name="Sibirny A.A."/>
            <person name="Slot J.C."/>
            <person name="Stielow J.B."/>
            <person name="Sun H."/>
            <person name="Kurtzman C.P."/>
            <person name="Blackwell M."/>
            <person name="Grigoriev I.V."/>
            <person name="Jeffries T.W."/>
        </authorList>
    </citation>
    <scope>NUCLEOTIDE SEQUENCE [LARGE SCALE GENOMIC DNA]</scope>
    <source>
        <strain evidence="2">NRRL Y-12698</strain>
    </source>
</reference>
<dbReference type="RefSeq" id="XP_018982539.1">
    <property type="nucleotide sequence ID" value="XM_019130061.1"/>
</dbReference>
<evidence type="ECO:0000313" key="1">
    <source>
        <dbReference type="EMBL" id="ODQ77211.1"/>
    </source>
</evidence>